<name>A0ABT6L8F6_9MYCO</name>
<reference evidence="3 4" key="1">
    <citation type="submission" date="2023-04" db="EMBL/GenBank/DDBJ databases">
        <title>Forest soil microbial communities from Buena Vista Peninsula, Colon Province, Panama.</title>
        <authorList>
            <person name="Bouskill N."/>
        </authorList>
    </citation>
    <scope>NUCLEOTIDE SEQUENCE [LARGE SCALE GENOMIC DNA]</scope>
    <source>
        <strain evidence="3 4">AC80</strain>
    </source>
</reference>
<evidence type="ECO:0000256" key="1">
    <source>
        <dbReference type="SAM" id="MobiDB-lite"/>
    </source>
</evidence>
<comment type="caution">
    <text evidence="3">The sequence shown here is derived from an EMBL/GenBank/DDBJ whole genome shotgun (WGS) entry which is preliminary data.</text>
</comment>
<sequence>MSLALRPYVTAGVALVGASVIAVTPVAAPPPAIQTHAVQLSAAVEDPVSQWVGIVNRTFNESGAIVQTVLNNPAPILQQIITNQIGYIETAAKTLQTVADSYRTMFDPSFPFSIPNTLINAVNLVLSGDAAAASQIIWGNIFQGALFRAFPLMALTQIPTKMAQNFANVVATVGTISMSLGMSAFQILRAPFQAFEDTANDFSEALANQDTAGAALALASFPGRVVDMTVNGLPFGGVRYGGLVGVGGLIPNLVAVPETIAKAIAPKPPETPETPEAVSADRTAGSADATRAIESLPTTNTDDSAAPEVTNTASAPIRPATTERAQLTVRDSAIVAPGKTGTTTAPNRAAAKAVSDAGDHVSATVNKIGEGLKKALTKPAKPAQADTAKSDAGDSGSAKHRAGSGSSGDSK</sequence>
<evidence type="ECO:0000313" key="3">
    <source>
        <dbReference type="EMBL" id="MDH6198512.1"/>
    </source>
</evidence>
<evidence type="ECO:0000313" key="4">
    <source>
        <dbReference type="Proteomes" id="UP001160130"/>
    </source>
</evidence>
<evidence type="ECO:0008006" key="5">
    <source>
        <dbReference type="Google" id="ProtNLM"/>
    </source>
</evidence>
<feature type="region of interest" description="Disordered" evidence="1">
    <location>
        <begin position="265"/>
        <end position="330"/>
    </location>
</feature>
<accession>A0ABT6L8F6</accession>
<dbReference type="RefSeq" id="WP_280835087.1">
    <property type="nucleotide sequence ID" value="NZ_JARXVE010000011.1"/>
</dbReference>
<organism evidence="3 4">
    <name type="scientific">Mycolicibacterium frederiksbergense</name>
    <dbReference type="NCBI Taxonomy" id="117567"/>
    <lineage>
        <taxon>Bacteria</taxon>
        <taxon>Bacillati</taxon>
        <taxon>Actinomycetota</taxon>
        <taxon>Actinomycetes</taxon>
        <taxon>Mycobacteriales</taxon>
        <taxon>Mycobacteriaceae</taxon>
        <taxon>Mycolicibacterium</taxon>
    </lineage>
</organism>
<proteinExistence type="predicted"/>
<feature type="chain" id="PRO_5047531310" description="PE-PGRS family protein" evidence="2">
    <location>
        <begin position="23"/>
        <end position="411"/>
    </location>
</feature>
<feature type="region of interest" description="Disordered" evidence="1">
    <location>
        <begin position="375"/>
        <end position="411"/>
    </location>
</feature>
<dbReference type="EMBL" id="JARXVE010000011">
    <property type="protein sequence ID" value="MDH6198512.1"/>
    <property type="molecule type" value="Genomic_DNA"/>
</dbReference>
<dbReference type="Proteomes" id="UP001160130">
    <property type="component" value="Unassembled WGS sequence"/>
</dbReference>
<keyword evidence="2" id="KW-0732">Signal</keyword>
<protein>
    <recommendedName>
        <fullName evidence="5">PE-PGRS family protein</fullName>
    </recommendedName>
</protein>
<feature type="compositionally biased region" description="Polar residues" evidence="1">
    <location>
        <begin position="296"/>
        <end position="314"/>
    </location>
</feature>
<gene>
    <name evidence="3" type="ORF">M2272_005171</name>
</gene>
<feature type="signal peptide" evidence="2">
    <location>
        <begin position="1"/>
        <end position="22"/>
    </location>
</feature>
<evidence type="ECO:0000256" key="2">
    <source>
        <dbReference type="SAM" id="SignalP"/>
    </source>
</evidence>
<keyword evidence="4" id="KW-1185">Reference proteome</keyword>